<dbReference type="InterPro" id="IPR044824">
    <property type="entry name" value="MAIN-like"/>
</dbReference>
<dbReference type="PANTHER" id="PTHR46033">
    <property type="entry name" value="PROTEIN MAIN-LIKE 2"/>
    <property type="match status" value="1"/>
</dbReference>
<dbReference type="Pfam" id="PF10536">
    <property type="entry name" value="PMD"/>
    <property type="match status" value="1"/>
</dbReference>
<dbReference type="Gramene" id="rna45991">
    <property type="protein sequence ID" value="RHN39907.1"/>
    <property type="gene ID" value="gene45991"/>
</dbReference>
<accession>A0A396GMG9</accession>
<evidence type="ECO:0000259" key="1">
    <source>
        <dbReference type="Pfam" id="PF10536"/>
    </source>
</evidence>
<name>A0A396GMG9_MEDTR</name>
<evidence type="ECO:0000313" key="2">
    <source>
        <dbReference type="EMBL" id="RHN39907.1"/>
    </source>
</evidence>
<sequence length="328" mass="36989">MTKVENKLISARNELYKTKTRAPRASLWMEFFMSKASKIEHEAFISAWLSIFVFPHKSLLIKSSLFPIAVHLARGKPIALAPSVLACLYKDLRLFKETIVGLTKTTTEGAKFPLKVEVNVQSPIYLVKVWLWERFKNLQLSREWIKMFQLVFTADPYFDAGVTTRYATWWKRSAGSSTCTAHAEIPLEFLHPKLVTFGKPCDYSSKAKGDDIVDGDVEDGLNSEKNSVDIVTGSDNSVEDGLNAEKNMAVDGPSPLLSVAEDGNHVQSKDGDESMEARLSNDDICQAETPTERYSFLSEESIAELEQRINQLEIVHTKLKTKRRRLLP</sequence>
<comment type="caution">
    <text evidence="2">The sequence shown here is derived from an EMBL/GenBank/DDBJ whole genome shotgun (WGS) entry which is preliminary data.</text>
</comment>
<gene>
    <name evidence="2" type="ORF">MtrunA17_Chr8g0349031</name>
</gene>
<dbReference type="AlphaFoldDB" id="A0A396GMG9"/>
<dbReference type="Proteomes" id="UP000265566">
    <property type="component" value="Chromosome 8"/>
</dbReference>
<proteinExistence type="predicted"/>
<organism evidence="2 3">
    <name type="scientific">Medicago truncatula</name>
    <name type="common">Barrel medic</name>
    <name type="synonym">Medicago tribuloides</name>
    <dbReference type="NCBI Taxonomy" id="3880"/>
    <lineage>
        <taxon>Eukaryota</taxon>
        <taxon>Viridiplantae</taxon>
        <taxon>Streptophyta</taxon>
        <taxon>Embryophyta</taxon>
        <taxon>Tracheophyta</taxon>
        <taxon>Spermatophyta</taxon>
        <taxon>Magnoliopsida</taxon>
        <taxon>eudicotyledons</taxon>
        <taxon>Gunneridae</taxon>
        <taxon>Pentapetalae</taxon>
        <taxon>rosids</taxon>
        <taxon>fabids</taxon>
        <taxon>Fabales</taxon>
        <taxon>Fabaceae</taxon>
        <taxon>Papilionoideae</taxon>
        <taxon>50 kb inversion clade</taxon>
        <taxon>NPAAA clade</taxon>
        <taxon>Hologalegina</taxon>
        <taxon>IRL clade</taxon>
        <taxon>Trifolieae</taxon>
        <taxon>Medicago</taxon>
    </lineage>
</organism>
<dbReference type="GO" id="GO:0008483">
    <property type="term" value="F:transaminase activity"/>
    <property type="evidence" value="ECO:0007669"/>
    <property type="project" value="UniProtKB-KW"/>
</dbReference>
<dbReference type="InterPro" id="IPR019557">
    <property type="entry name" value="AminoTfrase-like_pln_mobile"/>
</dbReference>
<reference evidence="3" key="1">
    <citation type="journal article" date="2018" name="Nat. Plants">
        <title>Whole-genome landscape of Medicago truncatula symbiotic genes.</title>
        <authorList>
            <person name="Pecrix Y."/>
            <person name="Staton S.E."/>
            <person name="Sallet E."/>
            <person name="Lelandais-Briere C."/>
            <person name="Moreau S."/>
            <person name="Carrere S."/>
            <person name="Blein T."/>
            <person name="Jardinaud M.F."/>
            <person name="Latrasse D."/>
            <person name="Zouine M."/>
            <person name="Zahm M."/>
            <person name="Kreplak J."/>
            <person name="Mayjonade B."/>
            <person name="Satge C."/>
            <person name="Perez M."/>
            <person name="Cauet S."/>
            <person name="Marande W."/>
            <person name="Chantry-Darmon C."/>
            <person name="Lopez-Roques C."/>
            <person name="Bouchez O."/>
            <person name="Berard A."/>
            <person name="Debelle F."/>
            <person name="Munos S."/>
            <person name="Bendahmane A."/>
            <person name="Berges H."/>
            <person name="Niebel A."/>
            <person name="Buitink J."/>
            <person name="Frugier F."/>
            <person name="Benhamed M."/>
            <person name="Crespi M."/>
            <person name="Gouzy J."/>
            <person name="Gamas P."/>
        </authorList>
    </citation>
    <scope>NUCLEOTIDE SEQUENCE [LARGE SCALE GENOMIC DNA]</scope>
    <source>
        <strain evidence="3">cv. Jemalong A17</strain>
    </source>
</reference>
<dbReference type="EMBL" id="PSQE01000008">
    <property type="protein sequence ID" value="RHN39907.1"/>
    <property type="molecule type" value="Genomic_DNA"/>
</dbReference>
<protein>
    <submittedName>
        <fullName evidence="2">Putative aminotransferase-like, plant mobile domain-containing protein</fullName>
    </submittedName>
</protein>
<keyword evidence="2" id="KW-0032">Aminotransferase</keyword>
<dbReference type="PANTHER" id="PTHR46033:SF67">
    <property type="entry name" value="AMINOTRANSFERASE-LIKE, PLANT MOBILE DOMAIN FAMILY PROTEIN"/>
    <property type="match status" value="1"/>
</dbReference>
<evidence type="ECO:0000313" key="3">
    <source>
        <dbReference type="Proteomes" id="UP000265566"/>
    </source>
</evidence>
<feature type="domain" description="Aminotransferase-like plant mobile" evidence="1">
    <location>
        <begin position="2"/>
        <end position="153"/>
    </location>
</feature>
<dbReference type="GO" id="GO:0010073">
    <property type="term" value="P:meristem maintenance"/>
    <property type="evidence" value="ECO:0007669"/>
    <property type="project" value="InterPro"/>
</dbReference>
<keyword evidence="2" id="KW-0808">Transferase</keyword>